<organism evidence="1 2">
    <name type="scientific">Alteromonas macleodii</name>
    <name type="common">Pseudoalteromonas macleodii</name>
    <dbReference type="NCBI Taxonomy" id="28108"/>
    <lineage>
        <taxon>Bacteria</taxon>
        <taxon>Pseudomonadati</taxon>
        <taxon>Pseudomonadota</taxon>
        <taxon>Gammaproteobacteria</taxon>
        <taxon>Alteromonadales</taxon>
        <taxon>Alteromonadaceae</taxon>
        <taxon>Alteromonas/Salinimonas group</taxon>
        <taxon>Alteromonas</taxon>
    </lineage>
</organism>
<sequence length="330" mass="37960">MPTSVTGAFNAFQKETVNLDSYRTKSARSSRDWLVGKINAFDNFFPLYTDKHISFGSFARRTKIRPLDDIDMMIALTGQGCSYSEDGFGKITIHVPDDCDAYKHYRHASADSLNSIRIVNEFVRKLSNIDQYKSATIKRNQEAAVLNLKSYDWAFDIVPCFFTTEDALGRTFYIIPDGNGYWKKTDPRRDRYRVTNINTSCSGNMLNVLRLVKYWQKRPTMPSMGSYLLECMVLNYFENKGTCSQFQDMELAGVFDYIANHIFANVPDPKGIQTNLNDKLLYEEREKIYNKATADAIVAKEARNLENDGDHRASINKWRQIFGNNFPEYG</sequence>
<dbReference type="AlphaFoldDB" id="A0A126PVH1"/>
<dbReference type="Proteomes" id="UP000063991">
    <property type="component" value="Chromosome"/>
</dbReference>
<protein>
    <recommendedName>
        <fullName evidence="3">Nucleotidyltransferase</fullName>
    </recommendedName>
</protein>
<reference evidence="1 2" key="1">
    <citation type="submission" date="2015-12" db="EMBL/GenBank/DDBJ databases">
        <authorList>
            <person name="Shamseldin A."/>
            <person name="Moawad H."/>
            <person name="Abd El-Rahim W.M."/>
            <person name="Sadowsky M.J."/>
        </authorList>
    </citation>
    <scope>NUCLEOTIDE SEQUENCE [LARGE SCALE GENOMIC DNA]</scope>
    <source>
        <strain evidence="1 2">D7</strain>
    </source>
</reference>
<evidence type="ECO:0000313" key="1">
    <source>
        <dbReference type="EMBL" id="AMJ96820.1"/>
    </source>
</evidence>
<dbReference type="RefSeq" id="WP_061093932.1">
    <property type="nucleotide sequence ID" value="NZ_CP014323.1"/>
</dbReference>
<gene>
    <name evidence="1" type="ORF">AVL55_00670</name>
</gene>
<evidence type="ECO:0008006" key="3">
    <source>
        <dbReference type="Google" id="ProtNLM"/>
    </source>
</evidence>
<accession>A0A126PVH1</accession>
<dbReference type="Gene3D" id="3.30.460.90">
    <property type="match status" value="1"/>
</dbReference>
<dbReference type="OrthoDB" id="2082416at2"/>
<dbReference type="EMBL" id="CP014323">
    <property type="protein sequence ID" value="AMJ96820.1"/>
    <property type="molecule type" value="Genomic_DNA"/>
</dbReference>
<proteinExistence type="predicted"/>
<name>A0A126PVH1_ALTMA</name>
<evidence type="ECO:0000313" key="2">
    <source>
        <dbReference type="Proteomes" id="UP000063991"/>
    </source>
</evidence>